<sequence length="795" mass="90416">MNPLCCIAPVSIDRDKGDPNPTVVKSQSVSQSQLGFDNNNVAVKPLSFSSRQSFSNAQVVINTDSENEENWNDTKEFKGNVNVSVAGVLYKWVNYGKGWRARWFMLEDGVFAYYKVHGPDKIAMSGGKEKGLKVIGDESWRYMRKGNNNGSNKWKPFGEIHLKVSSVRASKSDDKRLSIFTGTKTLHLRCQSREDRTMWFEALGVAKDHFPRLLSSGDFSSSEDFIVSTEKLRSRLVQEGIGEAVIKVCESIMLNEVSELQNKTKALQLKHIMLLDTLRQLEKDKIELETTVVDETKERDSCCGQGRRFSDFYSIMSEGSASDSDADNESRCGGDVESDEEDGAFFDTNDFLSAESLRSASYRSREGTGNACSSLTSENETFTGLTRELEMEVKAISYPYIERRDSLPEPKEKEKPVGLWSIIKDNIGKDLSGVCLPVYFNEPLSSLQKCFEDLEYSHLVDQALEWGKQGNDLMRILKIAAFAVSGYASTQGRQCKPFNPLLGETYEADYPDKGLRFFSEKVSHQPMVVACHCEGRGWKFWADSNLKGKFWGRSIQLDPVGVLTLQFEDGETFQWSKVTTSIYNIIIGKIYCDHYGAMRIKGSGKYSCKLKFKEQSIIDRNPHQVHGFVQDNKTGEKVAMLLGKWDEAMYYVLGDPTTKPKGYDPMTEAILLWERDKSTPKTRYNLTPFAISLNELTPGLREKLPPTDSRLRPDQRHLENGEYELANAEKLRLEQLQRQARKLQERGWRPRWFCKDEDGCYRYLGGYWEAKEKHNWEGISDIFGYTSDPSPVIEE</sequence>
<proteinExistence type="inferred from homology"/>
<dbReference type="GO" id="GO:0016020">
    <property type="term" value="C:membrane"/>
    <property type="evidence" value="ECO:0007669"/>
    <property type="project" value="TreeGrafter"/>
</dbReference>
<comment type="similarity">
    <text evidence="2">Belongs to the OSBP family.</text>
</comment>
<name>A0A9Q1MV20_9SOLA</name>
<evidence type="ECO:0000256" key="7">
    <source>
        <dbReference type="SAM" id="MobiDB-lite"/>
    </source>
</evidence>
<protein>
    <recommendedName>
        <fullName evidence="8">PH domain-containing protein</fullName>
    </recommendedName>
</protein>
<accession>A0A9Q1MV20</accession>
<feature type="domain" description="PH" evidence="8">
    <location>
        <begin position="82"/>
        <end position="208"/>
    </location>
</feature>
<dbReference type="GO" id="GO:0005829">
    <property type="term" value="C:cytosol"/>
    <property type="evidence" value="ECO:0007669"/>
    <property type="project" value="TreeGrafter"/>
</dbReference>
<dbReference type="Pfam" id="PF15413">
    <property type="entry name" value="PH_11"/>
    <property type="match status" value="1"/>
</dbReference>
<keyword evidence="5" id="KW-0445">Lipid transport</keyword>
<dbReference type="InterPro" id="IPR000648">
    <property type="entry name" value="Oxysterol-bd"/>
</dbReference>
<keyword evidence="3" id="KW-0813">Transport</keyword>
<evidence type="ECO:0000256" key="1">
    <source>
        <dbReference type="ARBA" id="ARBA00003361"/>
    </source>
</evidence>
<evidence type="ECO:0000256" key="4">
    <source>
        <dbReference type="ARBA" id="ARBA00023054"/>
    </source>
</evidence>
<keyword evidence="10" id="KW-1185">Reference proteome</keyword>
<dbReference type="GO" id="GO:0032934">
    <property type="term" value="F:sterol binding"/>
    <property type="evidence" value="ECO:0007669"/>
    <property type="project" value="TreeGrafter"/>
</dbReference>
<comment type="caution">
    <text evidence="9">The sequence shown here is derived from an EMBL/GenBank/DDBJ whole genome shotgun (WGS) entry which is preliminary data.</text>
</comment>
<dbReference type="AlphaFoldDB" id="A0A9Q1MV20"/>
<evidence type="ECO:0000256" key="2">
    <source>
        <dbReference type="ARBA" id="ARBA00008842"/>
    </source>
</evidence>
<dbReference type="PROSITE" id="PS50003">
    <property type="entry name" value="PH_DOMAIN"/>
    <property type="match status" value="1"/>
</dbReference>
<dbReference type="Gene3D" id="2.30.29.30">
    <property type="entry name" value="Pleckstrin-homology domain (PH domain)/Phosphotyrosine-binding domain (PTB)"/>
    <property type="match status" value="1"/>
</dbReference>
<dbReference type="GO" id="GO:0006869">
    <property type="term" value="P:lipid transport"/>
    <property type="evidence" value="ECO:0007669"/>
    <property type="project" value="UniProtKB-KW"/>
</dbReference>
<evidence type="ECO:0000313" key="9">
    <source>
        <dbReference type="EMBL" id="KAJ8569709.1"/>
    </source>
</evidence>
<evidence type="ECO:0000256" key="6">
    <source>
        <dbReference type="ARBA" id="ARBA00023121"/>
    </source>
</evidence>
<comment type="function">
    <text evidence="1">May be involved in the transport of sterols.</text>
</comment>
<dbReference type="Proteomes" id="UP001152561">
    <property type="component" value="Unassembled WGS sequence"/>
</dbReference>
<dbReference type="EMBL" id="JAJAGQ010000002">
    <property type="protein sequence ID" value="KAJ8569709.1"/>
    <property type="molecule type" value="Genomic_DNA"/>
</dbReference>
<feature type="region of interest" description="Disordered" evidence="7">
    <location>
        <begin position="318"/>
        <end position="343"/>
    </location>
</feature>
<evidence type="ECO:0000313" key="10">
    <source>
        <dbReference type="Proteomes" id="UP001152561"/>
    </source>
</evidence>
<gene>
    <name evidence="9" type="ORF">K7X08_006286</name>
</gene>
<dbReference type="OrthoDB" id="1854502at2759"/>
<reference evidence="10" key="1">
    <citation type="journal article" date="2023" name="Proc. Natl. Acad. Sci. U.S.A.">
        <title>Genomic and structural basis for evolution of tropane alkaloid biosynthesis.</title>
        <authorList>
            <person name="Wanga Y.-J."/>
            <person name="Taina T."/>
            <person name="Yua J.-Y."/>
            <person name="Lia J."/>
            <person name="Xua B."/>
            <person name="Chenc J."/>
            <person name="D'Auriad J.C."/>
            <person name="Huanga J.-P."/>
            <person name="Huanga S.-X."/>
        </authorList>
    </citation>
    <scope>NUCLEOTIDE SEQUENCE [LARGE SCALE GENOMIC DNA]</scope>
    <source>
        <strain evidence="10">cv. KIB-2019</strain>
    </source>
</reference>
<dbReference type="SUPFAM" id="SSF50729">
    <property type="entry name" value="PH domain-like"/>
    <property type="match status" value="1"/>
</dbReference>
<dbReference type="Gene3D" id="2.40.160.120">
    <property type="match status" value="1"/>
</dbReference>
<dbReference type="FunFam" id="2.40.160.120:FF:000006">
    <property type="entry name" value="oxysterol-binding protein-related protein 1D isoform X1"/>
    <property type="match status" value="1"/>
</dbReference>
<dbReference type="InterPro" id="IPR011993">
    <property type="entry name" value="PH-like_dom_sf"/>
</dbReference>
<keyword evidence="4" id="KW-0175">Coiled coil</keyword>
<dbReference type="FunFam" id="3.30.70.3490:FF:000013">
    <property type="entry name" value="Oxysterol-binding protein-related protein 2A"/>
    <property type="match status" value="1"/>
</dbReference>
<evidence type="ECO:0000256" key="3">
    <source>
        <dbReference type="ARBA" id="ARBA00022448"/>
    </source>
</evidence>
<dbReference type="InterPro" id="IPR037239">
    <property type="entry name" value="OSBP_sf"/>
</dbReference>
<evidence type="ECO:0000256" key="5">
    <source>
        <dbReference type="ARBA" id="ARBA00023055"/>
    </source>
</evidence>
<dbReference type="SMART" id="SM00233">
    <property type="entry name" value="PH"/>
    <property type="match status" value="1"/>
</dbReference>
<dbReference type="PANTHER" id="PTHR10972:SF67">
    <property type="entry name" value="OXYSTEROL-BINDING PROTEIN-RELATED PROTEIN 1D"/>
    <property type="match status" value="1"/>
</dbReference>
<dbReference type="Gene3D" id="3.30.70.3490">
    <property type="match status" value="1"/>
</dbReference>
<dbReference type="Pfam" id="PF01237">
    <property type="entry name" value="Oxysterol_BP"/>
    <property type="match status" value="1"/>
</dbReference>
<dbReference type="SUPFAM" id="SSF144000">
    <property type="entry name" value="Oxysterol-binding protein-like"/>
    <property type="match status" value="1"/>
</dbReference>
<dbReference type="PANTHER" id="PTHR10972">
    <property type="entry name" value="OXYSTEROL-BINDING PROTEIN-RELATED"/>
    <property type="match status" value="1"/>
</dbReference>
<organism evidence="9 10">
    <name type="scientific">Anisodus acutangulus</name>
    <dbReference type="NCBI Taxonomy" id="402998"/>
    <lineage>
        <taxon>Eukaryota</taxon>
        <taxon>Viridiplantae</taxon>
        <taxon>Streptophyta</taxon>
        <taxon>Embryophyta</taxon>
        <taxon>Tracheophyta</taxon>
        <taxon>Spermatophyta</taxon>
        <taxon>Magnoliopsida</taxon>
        <taxon>eudicotyledons</taxon>
        <taxon>Gunneridae</taxon>
        <taxon>Pentapetalae</taxon>
        <taxon>asterids</taxon>
        <taxon>lamiids</taxon>
        <taxon>Solanales</taxon>
        <taxon>Solanaceae</taxon>
        <taxon>Solanoideae</taxon>
        <taxon>Hyoscyameae</taxon>
        <taxon>Anisodus</taxon>
    </lineage>
</organism>
<keyword evidence="6" id="KW-0446">Lipid-binding</keyword>
<evidence type="ECO:0000259" key="8">
    <source>
        <dbReference type="PROSITE" id="PS50003"/>
    </source>
</evidence>
<dbReference type="InterPro" id="IPR001849">
    <property type="entry name" value="PH_domain"/>
</dbReference>